<dbReference type="GO" id="GO:0006364">
    <property type="term" value="P:rRNA processing"/>
    <property type="evidence" value="ECO:0007669"/>
    <property type="project" value="InterPro"/>
</dbReference>
<comment type="caution">
    <text evidence="7">The sequence shown here is derived from an EMBL/GenBank/DDBJ whole genome shotgun (WGS) entry which is preliminary data.</text>
</comment>
<dbReference type="InterPro" id="IPR026532">
    <property type="entry name" value="BRX1"/>
</dbReference>
<dbReference type="GO" id="GO:0005730">
    <property type="term" value="C:nucleolus"/>
    <property type="evidence" value="ECO:0007669"/>
    <property type="project" value="UniProtKB-SubCell"/>
</dbReference>
<dbReference type="Proteomes" id="UP000794436">
    <property type="component" value="Unassembled WGS sequence"/>
</dbReference>
<feature type="region of interest" description="Disordered" evidence="5">
    <location>
        <begin position="254"/>
        <end position="306"/>
    </location>
</feature>
<dbReference type="PROSITE" id="PS50833">
    <property type="entry name" value="BRIX"/>
    <property type="match status" value="1"/>
</dbReference>
<dbReference type="SUPFAM" id="SSF52954">
    <property type="entry name" value="Class II aaRS ABD-related"/>
    <property type="match status" value="1"/>
</dbReference>
<evidence type="ECO:0000256" key="3">
    <source>
        <dbReference type="ARBA" id="ARBA00022517"/>
    </source>
</evidence>
<comment type="subcellular location">
    <subcellularLocation>
        <location evidence="1">Nucleus</location>
        <location evidence="1">Nucleolus</location>
    </subcellularLocation>
</comment>
<comment type="similarity">
    <text evidence="2">Belongs to the BRX1 family.</text>
</comment>
<dbReference type="GO" id="GO:0000027">
    <property type="term" value="P:ribosomal large subunit assembly"/>
    <property type="evidence" value="ECO:0007669"/>
    <property type="project" value="TreeGrafter"/>
</dbReference>
<feature type="region of interest" description="Disordered" evidence="5">
    <location>
        <begin position="1"/>
        <end position="25"/>
    </location>
</feature>
<keyword evidence="8" id="KW-1185">Reference proteome</keyword>
<dbReference type="InterPro" id="IPR007109">
    <property type="entry name" value="Brix"/>
</dbReference>
<feature type="domain" description="Brix" evidence="6">
    <location>
        <begin position="41"/>
        <end position="246"/>
    </location>
</feature>
<evidence type="ECO:0000313" key="8">
    <source>
        <dbReference type="Proteomes" id="UP000794436"/>
    </source>
</evidence>
<dbReference type="Pfam" id="PF04427">
    <property type="entry name" value="Brix"/>
    <property type="match status" value="1"/>
</dbReference>
<dbReference type="PANTHER" id="PTHR13634:SF0">
    <property type="entry name" value="RIBOSOME BIOGENESIS PROTEIN BRX1 HOMOLOG"/>
    <property type="match status" value="1"/>
</dbReference>
<evidence type="ECO:0000313" key="7">
    <source>
        <dbReference type="EMBL" id="TMW66117.1"/>
    </source>
</evidence>
<evidence type="ECO:0000256" key="1">
    <source>
        <dbReference type="ARBA" id="ARBA00004604"/>
    </source>
</evidence>
<gene>
    <name evidence="7" type="ORF">Poli38472_003882</name>
</gene>
<reference evidence="7" key="1">
    <citation type="submission" date="2019-03" db="EMBL/GenBank/DDBJ databases">
        <title>Long read genome sequence of the mycoparasitic Pythium oligandrum ATCC 38472 isolated from sugarbeet rhizosphere.</title>
        <authorList>
            <person name="Gaulin E."/>
        </authorList>
    </citation>
    <scope>NUCLEOTIDE SEQUENCE</scope>
    <source>
        <strain evidence="7">ATCC 38472_TT</strain>
    </source>
</reference>
<evidence type="ECO:0000256" key="5">
    <source>
        <dbReference type="SAM" id="MobiDB-lite"/>
    </source>
</evidence>
<accession>A0A8K1CPA5</accession>
<proteinExistence type="inferred from homology"/>
<dbReference type="SMART" id="SM00879">
    <property type="entry name" value="Brix"/>
    <property type="match status" value="1"/>
</dbReference>
<dbReference type="AlphaFoldDB" id="A0A8K1CPA5"/>
<organism evidence="7 8">
    <name type="scientific">Pythium oligandrum</name>
    <name type="common">Mycoparasitic fungus</name>
    <dbReference type="NCBI Taxonomy" id="41045"/>
    <lineage>
        <taxon>Eukaryota</taxon>
        <taxon>Sar</taxon>
        <taxon>Stramenopiles</taxon>
        <taxon>Oomycota</taxon>
        <taxon>Peronosporomycetes</taxon>
        <taxon>Pythiales</taxon>
        <taxon>Pythiaceae</taxon>
        <taxon>Pythium</taxon>
    </lineage>
</organism>
<dbReference type="OrthoDB" id="1638493at2759"/>
<evidence type="ECO:0000256" key="2">
    <source>
        <dbReference type="ARBA" id="ARBA00006369"/>
    </source>
</evidence>
<dbReference type="GO" id="GO:0019843">
    <property type="term" value="F:rRNA binding"/>
    <property type="evidence" value="ECO:0007669"/>
    <property type="project" value="InterPro"/>
</dbReference>
<feature type="compositionally biased region" description="Basic and acidic residues" evidence="5">
    <location>
        <begin position="261"/>
        <end position="294"/>
    </location>
</feature>
<keyword evidence="3" id="KW-0690">Ribosome biogenesis</keyword>
<keyword evidence="4" id="KW-0539">Nucleus</keyword>
<dbReference type="EMBL" id="SPLM01000036">
    <property type="protein sequence ID" value="TMW66117.1"/>
    <property type="molecule type" value="Genomic_DNA"/>
</dbReference>
<evidence type="ECO:0000259" key="6">
    <source>
        <dbReference type="PROSITE" id="PS50833"/>
    </source>
</evidence>
<protein>
    <recommendedName>
        <fullName evidence="6">Brix domain-containing protein</fullName>
    </recommendedName>
</protein>
<dbReference type="PANTHER" id="PTHR13634">
    <property type="entry name" value="RIBOSOME BIOGENESIS PROTEIN BRIX"/>
    <property type="match status" value="1"/>
</dbReference>
<name>A0A8K1CPA5_PYTOL</name>
<evidence type="ECO:0000256" key="4">
    <source>
        <dbReference type="ARBA" id="ARBA00023242"/>
    </source>
</evidence>
<sequence length="306" mass="35121">MALAKRRRDGSENAQVQKAAEEADKKQKVEIAGGSGYVNKQRVLVFSSRGITTRYRHLMDDFRKLLPHNKREVKLDAKDTLHVVNEIAEIKGCNTTIFLEARKRQDLYMWVSRVGTGPSVRFLVQNVHTMDELKMTGNALAGSRPILTFDKAFDESPHLQVIKKLFTQVWGTPKNHPKSKPFIDRVMSFYYADGKVWCRNYQIADEADSKKVEQAALHKGEDLVQLIEIGPRFVLTPIRIFDGSFGGQTLYQNPRYVSPNETRRDHHMDKRDRYVSRKNAEVSRSARAEDRQLPEDQFADVFAGPQ</sequence>